<evidence type="ECO:0000313" key="2">
    <source>
        <dbReference type="EMBL" id="KAF2898887.1"/>
    </source>
</evidence>
<comment type="caution">
    <text evidence="2">The sequence shown here is derived from an EMBL/GenBank/DDBJ whole genome shotgun (WGS) entry which is preliminary data.</text>
</comment>
<keyword evidence="3" id="KW-1185">Reference proteome</keyword>
<dbReference type="EMBL" id="VTPC01003208">
    <property type="protein sequence ID" value="KAF2898887.1"/>
    <property type="molecule type" value="Genomic_DNA"/>
</dbReference>
<evidence type="ECO:0000256" key="1">
    <source>
        <dbReference type="SAM" id="MobiDB-lite"/>
    </source>
</evidence>
<proteinExistence type="predicted"/>
<reference evidence="2" key="1">
    <citation type="submission" date="2019-08" db="EMBL/GenBank/DDBJ databases">
        <title>The genome of the North American firefly Photinus pyralis.</title>
        <authorList>
            <consortium name="Photinus pyralis genome working group"/>
            <person name="Fallon T.R."/>
            <person name="Sander Lower S.E."/>
            <person name="Weng J.-K."/>
        </authorList>
    </citation>
    <scope>NUCLEOTIDE SEQUENCE</scope>
    <source>
        <strain evidence="2">TRF0915ILg1</strain>
        <tissue evidence="2">Whole body</tissue>
    </source>
</reference>
<name>A0A8K0GEJ4_IGNLU</name>
<dbReference type="AlphaFoldDB" id="A0A8K0GEJ4"/>
<accession>A0A8K0GEJ4</accession>
<feature type="region of interest" description="Disordered" evidence="1">
    <location>
        <begin position="162"/>
        <end position="187"/>
    </location>
</feature>
<feature type="compositionally biased region" description="Basic and acidic residues" evidence="1">
    <location>
        <begin position="162"/>
        <end position="172"/>
    </location>
</feature>
<sequence>MNQKSSKEAVRPCNYNPVGRAHSTLSVSAIDYYMNLPVHSPPSPALSTVTLTPGRIRNIDQDMEALRASRQDNPFLQQVIASRESLADSLEDSESDHTNLMTHEFPTDIDIDPFTLPEMHEHMIRSPPPTTWPKSPNFKVFQFPNGEDETLHVEVNAKVKSPKSEIKPKHTSWDGSECTSPLRALPRPHALHPDRFSLLTPNALRSSGEDSVRLMSSDE</sequence>
<organism evidence="2 3">
    <name type="scientific">Ignelater luminosus</name>
    <name type="common">Cucubano</name>
    <name type="synonym">Pyrophorus luminosus</name>
    <dbReference type="NCBI Taxonomy" id="2038154"/>
    <lineage>
        <taxon>Eukaryota</taxon>
        <taxon>Metazoa</taxon>
        <taxon>Ecdysozoa</taxon>
        <taxon>Arthropoda</taxon>
        <taxon>Hexapoda</taxon>
        <taxon>Insecta</taxon>
        <taxon>Pterygota</taxon>
        <taxon>Neoptera</taxon>
        <taxon>Endopterygota</taxon>
        <taxon>Coleoptera</taxon>
        <taxon>Polyphaga</taxon>
        <taxon>Elateriformia</taxon>
        <taxon>Elateroidea</taxon>
        <taxon>Elateridae</taxon>
        <taxon>Agrypninae</taxon>
        <taxon>Pyrophorini</taxon>
        <taxon>Ignelater</taxon>
    </lineage>
</organism>
<dbReference type="OrthoDB" id="6620223at2759"/>
<gene>
    <name evidence="2" type="ORF">ILUMI_07286</name>
</gene>
<dbReference type="Proteomes" id="UP000801492">
    <property type="component" value="Unassembled WGS sequence"/>
</dbReference>
<evidence type="ECO:0000313" key="3">
    <source>
        <dbReference type="Proteomes" id="UP000801492"/>
    </source>
</evidence>
<protein>
    <submittedName>
        <fullName evidence="2">Uncharacterized protein</fullName>
    </submittedName>
</protein>